<dbReference type="GO" id="GO:0004445">
    <property type="term" value="F:inositol-polyphosphate 5-phosphatase activity"/>
    <property type="evidence" value="ECO:0007669"/>
    <property type="project" value="TreeGrafter"/>
</dbReference>
<dbReference type="VEuPathDB" id="AmoebaDB:EIN_047350"/>
<dbReference type="Proteomes" id="UP000014680">
    <property type="component" value="Unassembled WGS sequence"/>
</dbReference>
<dbReference type="Gene3D" id="3.60.10.10">
    <property type="entry name" value="Endonuclease/exonuclease/phosphatase"/>
    <property type="match status" value="1"/>
</dbReference>
<dbReference type="GO" id="GO:0034485">
    <property type="term" value="F:phosphatidylinositol-3,4,5-trisphosphate 5-phosphatase activity"/>
    <property type="evidence" value="ECO:0007669"/>
    <property type="project" value="TreeGrafter"/>
</dbReference>
<feature type="region of interest" description="Disordered" evidence="1">
    <location>
        <begin position="19"/>
        <end position="58"/>
    </location>
</feature>
<dbReference type="KEGG" id="eiv:EIN_047350"/>
<sequence>MEKKIELLTKKTSEQTWRSLTPKALDSAEKKHSQTPKILIGSKSIGISPPPSNTKKETIQATHVLWKPSVTRPREMYNAVLGDDDEGEPIYASTRVSPSKSATPRNFLVRSKSSKNYFEKKTPEIIEEKGSSQSLSESSRADSINGKKTYKSDSDPQSTKHFHMNSFIKLEFEPKQGKRCERLLDASLLSETREDLKLFLEDVEKWKTANLLEHLNYYGRVRPIKVSCITWNIEEKGINVITLEGMMNSVQKDIDIVVLGLQNYKGDIIEMGNAILPIFERKGITMQLGDLMQIDSIGVVILTKTSLPIKNKGIGFTSFEDGKRHKSLKGCVGVRLELFDSSMCFLCVLGTNNGMEDPLKKIDEGIKKMTFTGRLGQKKMEYTLDTHDIVFVMGDFKSEVIGMEYDDVLKNIVSQELEELRKKDNLVKNLCMKEYFGGYEEFCIDFDPTYQIKSGLTSKFITNPYTEKKPGWPDRVIFKTIKRHYVEVLKYTSFDLFVSQHKPVICSASLYLQEFDKKKKAEVMSYLNKLEKCYTKYAKVHKMQ</sequence>
<feature type="region of interest" description="Disordered" evidence="1">
    <location>
        <begin position="81"/>
        <end position="108"/>
    </location>
</feature>
<dbReference type="AlphaFoldDB" id="A0A0A1UG58"/>
<accession>A0A0A1UG58</accession>
<dbReference type="SUPFAM" id="SSF56219">
    <property type="entry name" value="DNase I-like"/>
    <property type="match status" value="1"/>
</dbReference>
<dbReference type="RefSeq" id="XP_004261213.1">
    <property type="nucleotide sequence ID" value="XM_004261165.1"/>
</dbReference>
<dbReference type="PANTHER" id="PTHR11200:SF300">
    <property type="entry name" value="TYPE II INOSITOL 1,4,5-TRISPHOSPHATE 5-PHOSPHATASE"/>
    <property type="match status" value="1"/>
</dbReference>
<dbReference type="InterPro" id="IPR046985">
    <property type="entry name" value="IP5"/>
</dbReference>
<feature type="compositionally biased region" description="Low complexity" evidence="1">
    <location>
        <begin position="36"/>
        <end position="47"/>
    </location>
</feature>
<dbReference type="GO" id="GO:0004439">
    <property type="term" value="F:phosphatidylinositol-4,5-bisphosphate 5-phosphatase activity"/>
    <property type="evidence" value="ECO:0007669"/>
    <property type="project" value="TreeGrafter"/>
</dbReference>
<dbReference type="SMART" id="SM00128">
    <property type="entry name" value="IPPc"/>
    <property type="match status" value="1"/>
</dbReference>
<evidence type="ECO:0000313" key="3">
    <source>
        <dbReference type="EMBL" id="ELP94442.1"/>
    </source>
</evidence>
<organism evidence="3 4">
    <name type="scientific">Entamoeba invadens IP1</name>
    <dbReference type="NCBI Taxonomy" id="370355"/>
    <lineage>
        <taxon>Eukaryota</taxon>
        <taxon>Amoebozoa</taxon>
        <taxon>Evosea</taxon>
        <taxon>Archamoebae</taxon>
        <taxon>Mastigamoebida</taxon>
        <taxon>Entamoebidae</taxon>
        <taxon>Entamoeba</taxon>
    </lineage>
</organism>
<evidence type="ECO:0000256" key="1">
    <source>
        <dbReference type="SAM" id="MobiDB-lite"/>
    </source>
</evidence>
<evidence type="ECO:0000313" key="4">
    <source>
        <dbReference type="Proteomes" id="UP000014680"/>
    </source>
</evidence>
<protein>
    <submittedName>
        <fullName evidence="3">Synaptojanin, putative</fullName>
    </submittedName>
</protein>
<feature type="region of interest" description="Disordered" evidence="1">
    <location>
        <begin position="124"/>
        <end position="158"/>
    </location>
</feature>
<gene>
    <name evidence="3" type="ORF">EIN_047350</name>
</gene>
<dbReference type="InterPro" id="IPR000300">
    <property type="entry name" value="IPPc"/>
</dbReference>
<dbReference type="EMBL" id="KB206215">
    <property type="protein sequence ID" value="ELP94442.1"/>
    <property type="molecule type" value="Genomic_DNA"/>
</dbReference>
<dbReference type="GO" id="GO:0046856">
    <property type="term" value="P:phosphatidylinositol dephosphorylation"/>
    <property type="evidence" value="ECO:0007669"/>
    <property type="project" value="InterPro"/>
</dbReference>
<dbReference type="GeneID" id="14893471"/>
<evidence type="ECO:0000259" key="2">
    <source>
        <dbReference type="SMART" id="SM00128"/>
    </source>
</evidence>
<name>A0A0A1UG58_ENTIV</name>
<keyword evidence="4" id="KW-1185">Reference proteome</keyword>
<dbReference type="InterPro" id="IPR036691">
    <property type="entry name" value="Endo/exonu/phosph_ase_sf"/>
</dbReference>
<dbReference type="Pfam" id="PF22669">
    <property type="entry name" value="Exo_endo_phos2"/>
    <property type="match status" value="1"/>
</dbReference>
<feature type="compositionally biased region" description="Polar residues" evidence="1">
    <location>
        <begin position="94"/>
        <end position="104"/>
    </location>
</feature>
<reference evidence="3 4" key="1">
    <citation type="submission" date="2012-10" db="EMBL/GenBank/DDBJ databases">
        <authorList>
            <person name="Zafar N."/>
            <person name="Inman J."/>
            <person name="Hall N."/>
            <person name="Lorenzi H."/>
            <person name="Caler E."/>
        </authorList>
    </citation>
    <scope>NUCLEOTIDE SEQUENCE [LARGE SCALE GENOMIC DNA]</scope>
    <source>
        <strain evidence="3 4">IP1</strain>
    </source>
</reference>
<feature type="compositionally biased region" description="Low complexity" evidence="1">
    <location>
        <begin position="131"/>
        <end position="143"/>
    </location>
</feature>
<proteinExistence type="predicted"/>
<feature type="domain" description="Inositol polyphosphate-related phosphatase" evidence="2">
    <location>
        <begin position="222"/>
        <end position="516"/>
    </location>
</feature>
<dbReference type="PANTHER" id="PTHR11200">
    <property type="entry name" value="INOSITOL 5-PHOSPHATASE"/>
    <property type="match status" value="1"/>
</dbReference>
<dbReference type="OrthoDB" id="62798at2759"/>